<protein>
    <submittedName>
        <fullName evidence="2">Secretion/DNA translocation related CpaE-like protein</fullName>
    </submittedName>
</protein>
<dbReference type="Proteomes" id="UP000238362">
    <property type="component" value="Unassembled WGS sequence"/>
</dbReference>
<dbReference type="GO" id="GO:0051782">
    <property type="term" value="P:negative regulation of cell division"/>
    <property type="evidence" value="ECO:0007669"/>
    <property type="project" value="TreeGrafter"/>
</dbReference>
<dbReference type="PANTHER" id="PTHR43384">
    <property type="entry name" value="SEPTUM SITE-DETERMINING PROTEIN MIND HOMOLOG, CHLOROPLASTIC-RELATED"/>
    <property type="match status" value="1"/>
</dbReference>
<dbReference type="PANTHER" id="PTHR43384:SF11">
    <property type="entry name" value="SEPTUM SITE DETERMINING PROTEIN"/>
    <property type="match status" value="1"/>
</dbReference>
<evidence type="ECO:0000313" key="2">
    <source>
        <dbReference type="EMBL" id="PRX50555.1"/>
    </source>
</evidence>
<organism evidence="2 3">
    <name type="scientific">Prauserella shujinwangii</name>
    <dbReference type="NCBI Taxonomy" id="1453103"/>
    <lineage>
        <taxon>Bacteria</taxon>
        <taxon>Bacillati</taxon>
        <taxon>Actinomycetota</taxon>
        <taxon>Actinomycetes</taxon>
        <taxon>Pseudonocardiales</taxon>
        <taxon>Pseudonocardiaceae</taxon>
        <taxon>Prauserella</taxon>
    </lineage>
</organism>
<name>A0A2T0M1T8_9PSEU</name>
<dbReference type="GO" id="GO:0016887">
    <property type="term" value="F:ATP hydrolysis activity"/>
    <property type="evidence" value="ECO:0007669"/>
    <property type="project" value="TreeGrafter"/>
</dbReference>
<dbReference type="EMBL" id="PVNH01000002">
    <property type="protein sequence ID" value="PRX50555.1"/>
    <property type="molecule type" value="Genomic_DNA"/>
</dbReference>
<dbReference type="AlphaFoldDB" id="A0A2T0M1T8"/>
<dbReference type="InterPro" id="IPR059050">
    <property type="entry name" value="Rv3660c_N"/>
</dbReference>
<feature type="domain" description="Rv3660c-like CheY-like N-terminal" evidence="1">
    <location>
        <begin position="10"/>
        <end position="115"/>
    </location>
</feature>
<evidence type="ECO:0000313" key="3">
    <source>
        <dbReference type="Proteomes" id="UP000238362"/>
    </source>
</evidence>
<dbReference type="InterPro" id="IPR050625">
    <property type="entry name" value="ParA/MinD_ATPase"/>
</dbReference>
<dbReference type="GO" id="GO:0005524">
    <property type="term" value="F:ATP binding"/>
    <property type="evidence" value="ECO:0007669"/>
    <property type="project" value="TreeGrafter"/>
</dbReference>
<dbReference type="OrthoDB" id="3252838at2"/>
<dbReference type="InterPro" id="IPR027417">
    <property type="entry name" value="P-loop_NTPase"/>
</dbReference>
<sequence>MVDDRPVVIASDDAVLDEILRLAAAVGCEVERLSDLGAARDRWASAPLVLVDEAAVAGAGPALPRRAGVLLVCAADPEPATWQRAFALGVEQVVALPEGEAGLATALADVAEGPGAPGGRVVAALGGRGGAGASVLAAALAVGACRAGDDALLVDCDPLGGGADVVFGLECATGLRWPALRVRSGRVSMAELASALPGRRYGGGMLSVLSCDRDGPGPEPEALAAVVEAGRRAGRTVVCDLPRRFDSAGREALGHADLVVVVLPAEVRACVAAKRVVEQIGDRLDRVRVLVRGPAGAVLTGAEVADAVGVPLLGWMRPERGLTRMLEHGEFDPKPGGPLGRAARTMLAALTT</sequence>
<accession>A0A2T0M1T8</accession>
<dbReference type="SUPFAM" id="SSF52540">
    <property type="entry name" value="P-loop containing nucleoside triphosphate hydrolases"/>
    <property type="match status" value="1"/>
</dbReference>
<proteinExistence type="predicted"/>
<dbReference type="GO" id="GO:0009898">
    <property type="term" value="C:cytoplasmic side of plasma membrane"/>
    <property type="evidence" value="ECO:0007669"/>
    <property type="project" value="TreeGrafter"/>
</dbReference>
<reference evidence="2 3" key="1">
    <citation type="submission" date="2018-03" db="EMBL/GenBank/DDBJ databases">
        <title>Genomic Encyclopedia of Type Strains, Phase III (KMG-III): the genomes of soil and plant-associated and newly described type strains.</title>
        <authorList>
            <person name="Whitman W."/>
        </authorList>
    </citation>
    <scope>NUCLEOTIDE SEQUENCE [LARGE SCALE GENOMIC DNA]</scope>
    <source>
        <strain evidence="2 3">CGMCC 4.7125</strain>
    </source>
</reference>
<dbReference type="InterPro" id="IPR022521">
    <property type="entry name" value="Rv3660c"/>
</dbReference>
<dbReference type="Pfam" id="PF26563">
    <property type="entry name" value="Rv3660c_N"/>
    <property type="match status" value="1"/>
</dbReference>
<dbReference type="NCBIfam" id="TIGR03815">
    <property type="entry name" value="CpaE_hom_Actino"/>
    <property type="match status" value="1"/>
</dbReference>
<dbReference type="GO" id="GO:0005829">
    <property type="term" value="C:cytosol"/>
    <property type="evidence" value="ECO:0007669"/>
    <property type="project" value="TreeGrafter"/>
</dbReference>
<comment type="caution">
    <text evidence="2">The sequence shown here is derived from an EMBL/GenBank/DDBJ whole genome shotgun (WGS) entry which is preliminary data.</text>
</comment>
<dbReference type="Gene3D" id="3.40.50.300">
    <property type="entry name" value="P-loop containing nucleotide triphosphate hydrolases"/>
    <property type="match status" value="1"/>
</dbReference>
<gene>
    <name evidence="2" type="ORF">B0I33_102679</name>
</gene>
<keyword evidence="3" id="KW-1185">Reference proteome</keyword>
<evidence type="ECO:0000259" key="1">
    <source>
        <dbReference type="Pfam" id="PF26563"/>
    </source>
</evidence>